<sequence length="276" mass="29620">MNHDFLPTVNAGSQNCTLHLSCFGACTISCTGPRACEMVQGSQQWRLLLLAVIVSLGQSFFVPNTRTLARCRRGAAAGATPSAVRCSMGSQSAEDGTPLSELLRASMAKAAAAEEKELEEMVAKANIKGFDLIFPAELPKAWQVPFGSSEGIGVMAEGGPDNELFGAYFLKTEPPMVQPAAMPWRRMLGVKVVSTFASGMEGQAGKSGAVLRESQAFLEKRGLDAEMVAAVRAYWKLNEKRNQMLATWLNRLFNKAVAADTKCDSAVDSSIESDSE</sequence>
<evidence type="ECO:0000313" key="1">
    <source>
        <dbReference type="EMBL" id="KAG5186961.1"/>
    </source>
</evidence>
<comment type="caution">
    <text evidence="1">The sequence shown here is derived from an EMBL/GenBank/DDBJ whole genome shotgun (WGS) entry which is preliminary data.</text>
</comment>
<dbReference type="Proteomes" id="UP000664859">
    <property type="component" value="Unassembled WGS sequence"/>
</dbReference>
<organism evidence="1 2">
    <name type="scientific">Tribonema minus</name>
    <dbReference type="NCBI Taxonomy" id="303371"/>
    <lineage>
        <taxon>Eukaryota</taxon>
        <taxon>Sar</taxon>
        <taxon>Stramenopiles</taxon>
        <taxon>Ochrophyta</taxon>
        <taxon>PX clade</taxon>
        <taxon>Xanthophyceae</taxon>
        <taxon>Tribonematales</taxon>
        <taxon>Tribonemataceae</taxon>
        <taxon>Tribonema</taxon>
    </lineage>
</organism>
<protein>
    <submittedName>
        <fullName evidence="1">Uncharacterized protein</fullName>
    </submittedName>
</protein>
<proteinExistence type="predicted"/>
<accession>A0A835Z535</accession>
<dbReference type="EMBL" id="JAFCMP010000100">
    <property type="protein sequence ID" value="KAG5186961.1"/>
    <property type="molecule type" value="Genomic_DNA"/>
</dbReference>
<name>A0A835Z535_9STRA</name>
<keyword evidence="2" id="KW-1185">Reference proteome</keyword>
<dbReference type="AlphaFoldDB" id="A0A835Z535"/>
<gene>
    <name evidence="1" type="ORF">JKP88DRAFT_267996</name>
</gene>
<reference evidence="1" key="1">
    <citation type="submission" date="2021-02" db="EMBL/GenBank/DDBJ databases">
        <title>First Annotated Genome of the Yellow-green Alga Tribonema minus.</title>
        <authorList>
            <person name="Mahan K.M."/>
        </authorList>
    </citation>
    <scope>NUCLEOTIDE SEQUENCE</scope>
    <source>
        <strain evidence="1">UTEX B ZZ1240</strain>
    </source>
</reference>
<evidence type="ECO:0000313" key="2">
    <source>
        <dbReference type="Proteomes" id="UP000664859"/>
    </source>
</evidence>